<feature type="region of interest" description="Disordered" evidence="2">
    <location>
        <begin position="378"/>
        <end position="397"/>
    </location>
</feature>
<evidence type="ECO:0000313" key="4">
    <source>
        <dbReference type="Proteomes" id="UP001432027"/>
    </source>
</evidence>
<dbReference type="Proteomes" id="UP001432027">
    <property type="component" value="Unassembled WGS sequence"/>
</dbReference>
<feature type="non-terminal residue" evidence="3">
    <location>
        <position position="1"/>
    </location>
</feature>
<keyword evidence="1" id="KW-0175">Coiled coil</keyword>
<sequence length="617" mass="69815">WDLVKEELSATPKHIRSSMTKTVSKPPKPKKPPRQKAQKTQKPAAVHSASLTDPSLKQQEMIRQHILQGRATPSFTLPIHYHHPHGNRMPSSTMTPAMTPGFGSAFSMPSPSICPSPWPMSTSFDGSIHSVGNGSRMLTPMPSPLTSPLPYPSPRLQQTDSHKMFHHQLCHNQVLSSVQQLQQSDAPPSFTAADEAKHRLLAQLAQKETSTSMVPQLQPPSLMKQLIANTVVSPLQSVHSPPVIVEKTTKQQHEQSSVQTIIAQQPSTSTAIPKSPPQPMPTVQKEPIPSSPRKLTFAILKLDEDDTRIRNSIKKRELNTRIIHAMRFAPPGGPPAASFLKMSPIAHSRRQDSPVKGPETKRRRMALTMEDITDAAWKQHRSSANSSARSPLQEPPVSVADESLLILARITSPSTVVKGDHQKQQEQEEETISVESSDRKSRREEWNRRQARAAKFTQRRLWALTHPKEAKDLERVEKEKADAERKKVEDERLERELAAEIETTCSKVMETLLNDIDIQLAEEEKKKNEEERIRAEEVEKALIMQVCSTIMDTLCKKVVKEEEEEKRRKEEEERIRLEELEKVAIMADCSNIMVSLCKRVVKEEEEEKSQKEEEERR</sequence>
<feature type="compositionally biased region" description="Basic residues" evidence="2">
    <location>
        <begin position="27"/>
        <end position="39"/>
    </location>
</feature>
<evidence type="ECO:0000313" key="3">
    <source>
        <dbReference type="EMBL" id="GMS80690.1"/>
    </source>
</evidence>
<keyword evidence="4" id="KW-1185">Reference proteome</keyword>
<feature type="region of interest" description="Disordered" evidence="2">
    <location>
        <begin position="263"/>
        <end position="290"/>
    </location>
</feature>
<reference evidence="3" key="1">
    <citation type="submission" date="2023-10" db="EMBL/GenBank/DDBJ databases">
        <title>Genome assembly of Pristionchus species.</title>
        <authorList>
            <person name="Yoshida K."/>
            <person name="Sommer R.J."/>
        </authorList>
    </citation>
    <scope>NUCLEOTIDE SEQUENCE</scope>
    <source>
        <strain evidence="3">RS0144</strain>
    </source>
</reference>
<comment type="caution">
    <text evidence="3">The sequence shown here is derived from an EMBL/GenBank/DDBJ whole genome shotgun (WGS) entry which is preliminary data.</text>
</comment>
<name>A0AAV5SCT5_9BILA</name>
<gene>
    <name evidence="3" type="ORF">PENTCL1PPCAC_2865</name>
</gene>
<proteinExistence type="predicted"/>
<protein>
    <submittedName>
        <fullName evidence="3">Uncharacterized protein</fullName>
    </submittedName>
</protein>
<evidence type="ECO:0000256" key="1">
    <source>
        <dbReference type="SAM" id="Coils"/>
    </source>
</evidence>
<feature type="coiled-coil region" evidence="1">
    <location>
        <begin position="466"/>
        <end position="617"/>
    </location>
</feature>
<accession>A0AAV5SCT5</accession>
<feature type="region of interest" description="Disordered" evidence="2">
    <location>
        <begin position="1"/>
        <end position="52"/>
    </location>
</feature>
<feature type="compositionally biased region" description="Polar residues" evidence="2">
    <location>
        <begin position="263"/>
        <end position="272"/>
    </location>
</feature>
<dbReference type="AlphaFoldDB" id="A0AAV5SCT5"/>
<organism evidence="3 4">
    <name type="scientific">Pristionchus entomophagus</name>
    <dbReference type="NCBI Taxonomy" id="358040"/>
    <lineage>
        <taxon>Eukaryota</taxon>
        <taxon>Metazoa</taxon>
        <taxon>Ecdysozoa</taxon>
        <taxon>Nematoda</taxon>
        <taxon>Chromadorea</taxon>
        <taxon>Rhabditida</taxon>
        <taxon>Rhabditina</taxon>
        <taxon>Diplogasteromorpha</taxon>
        <taxon>Diplogasteroidea</taxon>
        <taxon>Neodiplogasteridae</taxon>
        <taxon>Pristionchus</taxon>
    </lineage>
</organism>
<feature type="compositionally biased region" description="Basic and acidic residues" evidence="2">
    <location>
        <begin position="436"/>
        <end position="448"/>
    </location>
</feature>
<feature type="non-terminal residue" evidence="3">
    <location>
        <position position="617"/>
    </location>
</feature>
<dbReference type="EMBL" id="BTSX01000001">
    <property type="protein sequence ID" value="GMS80690.1"/>
    <property type="molecule type" value="Genomic_DNA"/>
</dbReference>
<feature type="region of interest" description="Disordered" evidence="2">
    <location>
        <begin position="415"/>
        <end position="450"/>
    </location>
</feature>
<evidence type="ECO:0000256" key="2">
    <source>
        <dbReference type="SAM" id="MobiDB-lite"/>
    </source>
</evidence>